<reference evidence="3 4" key="1">
    <citation type="submission" date="2024-03" db="EMBL/GenBank/DDBJ databases">
        <title>Draft genome sequence of Klenkia terrae.</title>
        <authorList>
            <person name="Duangmal K."/>
            <person name="Chantavorakit T."/>
        </authorList>
    </citation>
    <scope>NUCLEOTIDE SEQUENCE [LARGE SCALE GENOMIC DNA]</scope>
    <source>
        <strain evidence="3 4">JCM 17786</strain>
    </source>
</reference>
<keyword evidence="1" id="KW-0560">Oxidoreductase</keyword>
<dbReference type="InterPro" id="IPR006076">
    <property type="entry name" value="FAD-dep_OxRdtase"/>
</dbReference>
<dbReference type="RefSeq" id="WP_225235887.1">
    <property type="nucleotide sequence ID" value="NZ_JBAPLV010000009.1"/>
</dbReference>
<accession>A0ABU8E582</accession>
<sequence length="426" mass="45087">MKDVSVVGDAGQSIRPDHVAVIGAGVVGLSTAWFLQDNGVQVTVYDKAGAGGGASWGNAGWLTPSLVAPLPEPAMLRYGIRAVLDRRSPVFVPLRADWGLARFMAGFLRASTSAQWRAGMAGLVSLNRWALDAFDVLADGGVQAPTHEAEPFLAAYRTTAGRDALLREVKHLASAGQPDVQATALTGDQARAMQPMLSREIGAAVQLHGQRYIHPPEFLRSLAQSVVHRGGHLVEGVPVTDLVAQPGGVVVQTPSGEQRFDACVVATGAELPRLVRRFGVRQPLQAGRGYSFSVPVEQVPAGPLYFPEQRVACTPLGGRLRVAGMMEFRQPDAALDPRRIRAIVDAVQPLLTGADLDDRRSEWVGSRPCTADGLPLIGATSCPRIHVAGGHGMWGITLGPVTGLVMAESLVKGQPAAGLEAFDPLR</sequence>
<dbReference type="Gene3D" id="3.30.9.10">
    <property type="entry name" value="D-Amino Acid Oxidase, subunit A, domain 2"/>
    <property type="match status" value="1"/>
</dbReference>
<dbReference type="Proteomes" id="UP001373496">
    <property type="component" value="Unassembled WGS sequence"/>
</dbReference>
<name>A0ABU8E582_9ACTN</name>
<dbReference type="PRINTS" id="PR00419">
    <property type="entry name" value="ADXRDTASE"/>
</dbReference>
<dbReference type="SUPFAM" id="SSF51905">
    <property type="entry name" value="FAD/NAD(P)-binding domain"/>
    <property type="match status" value="1"/>
</dbReference>
<protein>
    <submittedName>
        <fullName evidence="3">FAD-dependent oxidoreductase</fullName>
    </submittedName>
</protein>
<dbReference type="EMBL" id="JBAPLV010000009">
    <property type="protein sequence ID" value="MEI4278799.1"/>
    <property type="molecule type" value="Genomic_DNA"/>
</dbReference>
<comment type="caution">
    <text evidence="3">The sequence shown here is derived from an EMBL/GenBank/DDBJ whole genome shotgun (WGS) entry which is preliminary data.</text>
</comment>
<evidence type="ECO:0000313" key="4">
    <source>
        <dbReference type="Proteomes" id="UP001373496"/>
    </source>
</evidence>
<dbReference type="SUPFAM" id="SSF54373">
    <property type="entry name" value="FAD-linked reductases, C-terminal domain"/>
    <property type="match status" value="1"/>
</dbReference>
<dbReference type="InterPro" id="IPR036188">
    <property type="entry name" value="FAD/NAD-bd_sf"/>
</dbReference>
<evidence type="ECO:0000259" key="2">
    <source>
        <dbReference type="Pfam" id="PF01266"/>
    </source>
</evidence>
<evidence type="ECO:0000313" key="3">
    <source>
        <dbReference type="EMBL" id="MEI4278799.1"/>
    </source>
</evidence>
<dbReference type="Gene3D" id="3.50.50.60">
    <property type="entry name" value="FAD/NAD(P)-binding domain"/>
    <property type="match status" value="2"/>
</dbReference>
<dbReference type="PANTHER" id="PTHR13847">
    <property type="entry name" value="SARCOSINE DEHYDROGENASE-RELATED"/>
    <property type="match status" value="1"/>
</dbReference>
<proteinExistence type="predicted"/>
<feature type="domain" description="FAD dependent oxidoreductase" evidence="2">
    <location>
        <begin position="18"/>
        <end position="408"/>
    </location>
</feature>
<evidence type="ECO:0000256" key="1">
    <source>
        <dbReference type="ARBA" id="ARBA00023002"/>
    </source>
</evidence>
<organism evidence="3 4">
    <name type="scientific">Klenkia terrae</name>
    <dbReference type="NCBI Taxonomy" id="1052259"/>
    <lineage>
        <taxon>Bacteria</taxon>
        <taxon>Bacillati</taxon>
        <taxon>Actinomycetota</taxon>
        <taxon>Actinomycetes</taxon>
        <taxon>Geodermatophilales</taxon>
        <taxon>Geodermatophilaceae</taxon>
        <taxon>Klenkia</taxon>
    </lineage>
</organism>
<gene>
    <name evidence="3" type="ORF">UXQ13_10010</name>
</gene>
<dbReference type="PANTHER" id="PTHR13847:SF289">
    <property type="entry name" value="GLYCINE OXIDASE"/>
    <property type="match status" value="1"/>
</dbReference>
<keyword evidence="4" id="KW-1185">Reference proteome</keyword>
<dbReference type="Pfam" id="PF01266">
    <property type="entry name" value="DAO"/>
    <property type="match status" value="1"/>
</dbReference>